<evidence type="ECO:0000313" key="6">
    <source>
        <dbReference type="RefSeq" id="XP_017785779.1"/>
    </source>
</evidence>
<evidence type="ECO:0000313" key="5">
    <source>
        <dbReference type="Proteomes" id="UP000695000"/>
    </source>
</evidence>
<evidence type="ECO:0000256" key="2">
    <source>
        <dbReference type="PROSITE-ProRule" id="PRU00497"/>
    </source>
</evidence>
<feature type="compositionally biased region" description="Polar residues" evidence="3">
    <location>
        <begin position="62"/>
        <end position="73"/>
    </location>
</feature>
<organism evidence="5 6">
    <name type="scientific">Nicrophorus vespilloides</name>
    <name type="common">Boreal carrion beetle</name>
    <dbReference type="NCBI Taxonomy" id="110193"/>
    <lineage>
        <taxon>Eukaryota</taxon>
        <taxon>Metazoa</taxon>
        <taxon>Ecdysozoa</taxon>
        <taxon>Arthropoda</taxon>
        <taxon>Hexapoda</taxon>
        <taxon>Insecta</taxon>
        <taxon>Pterygota</taxon>
        <taxon>Neoptera</taxon>
        <taxon>Endopterygota</taxon>
        <taxon>Coleoptera</taxon>
        <taxon>Polyphaga</taxon>
        <taxon>Staphyliniformia</taxon>
        <taxon>Silphidae</taxon>
        <taxon>Nicrophorinae</taxon>
        <taxon>Nicrophorus</taxon>
    </lineage>
</organism>
<dbReference type="RefSeq" id="XP_017785779.1">
    <property type="nucleotide sequence ID" value="XM_017930290.1"/>
</dbReference>
<dbReference type="InterPro" id="IPR031311">
    <property type="entry name" value="CHIT_BIND_RR_consensus"/>
</dbReference>
<dbReference type="Pfam" id="PF00379">
    <property type="entry name" value="Chitin_bind_4"/>
    <property type="match status" value="1"/>
</dbReference>
<dbReference type="InterPro" id="IPR050468">
    <property type="entry name" value="Cuticle_Struct_Prot"/>
</dbReference>
<dbReference type="Proteomes" id="UP000695000">
    <property type="component" value="Unplaced"/>
</dbReference>
<sequence length="131" mass="14674">MKLIIFSFLLLSAISYATSQRYGNNIPIIKYNYDPRPDGSYTYEYETGNGIVANENGYPKGSDSQVKQGSYSYTGPDGNRYTINYIADEDGFRAQGAHLPTAPPIPDAILKSLQYNAAHPEEDSSQRRFFK</sequence>
<feature type="region of interest" description="Disordered" evidence="3">
    <location>
        <begin position="54"/>
        <end position="73"/>
    </location>
</feature>
<evidence type="ECO:0000256" key="3">
    <source>
        <dbReference type="SAM" id="MobiDB-lite"/>
    </source>
</evidence>
<gene>
    <name evidence="6" type="primary">LOC108568939</name>
</gene>
<dbReference type="GeneID" id="108568939"/>
<keyword evidence="5" id="KW-1185">Reference proteome</keyword>
<keyword evidence="4" id="KW-0732">Signal</keyword>
<dbReference type="PANTHER" id="PTHR10380">
    <property type="entry name" value="CUTICLE PROTEIN"/>
    <property type="match status" value="1"/>
</dbReference>
<keyword evidence="1 2" id="KW-0193">Cuticle</keyword>
<evidence type="ECO:0000256" key="4">
    <source>
        <dbReference type="SAM" id="SignalP"/>
    </source>
</evidence>
<feature type="signal peptide" evidence="4">
    <location>
        <begin position="1"/>
        <end position="19"/>
    </location>
</feature>
<reference evidence="6" key="1">
    <citation type="submission" date="2025-08" db="UniProtKB">
        <authorList>
            <consortium name="RefSeq"/>
        </authorList>
    </citation>
    <scope>IDENTIFICATION</scope>
    <source>
        <tissue evidence="6">Whole Larva</tissue>
    </source>
</reference>
<dbReference type="PANTHER" id="PTHR10380:SF173">
    <property type="entry name" value="CUTICULAR PROTEIN 47EF, ISOFORM C-RELATED"/>
    <property type="match status" value="1"/>
</dbReference>
<dbReference type="PROSITE" id="PS00233">
    <property type="entry name" value="CHIT_BIND_RR_1"/>
    <property type="match status" value="1"/>
</dbReference>
<evidence type="ECO:0000256" key="1">
    <source>
        <dbReference type="ARBA" id="ARBA00022460"/>
    </source>
</evidence>
<accession>A0ABM1NG29</accession>
<protein>
    <submittedName>
        <fullName evidence="6">Endocuticle structural glycoprotein SgAbd-2-like</fullName>
    </submittedName>
</protein>
<dbReference type="PRINTS" id="PR00947">
    <property type="entry name" value="CUTICLE"/>
</dbReference>
<feature type="chain" id="PRO_5046451522" evidence="4">
    <location>
        <begin position="20"/>
        <end position="131"/>
    </location>
</feature>
<proteinExistence type="predicted"/>
<dbReference type="InterPro" id="IPR000618">
    <property type="entry name" value="Insect_cuticle"/>
</dbReference>
<dbReference type="PROSITE" id="PS51155">
    <property type="entry name" value="CHIT_BIND_RR_2"/>
    <property type="match status" value="1"/>
</dbReference>
<name>A0ABM1NG29_NICVS</name>